<comment type="caution">
    <text evidence="2">The sequence shown here is derived from an EMBL/GenBank/DDBJ whole genome shotgun (WGS) entry which is preliminary data.</text>
</comment>
<name>A0A4Q2DC61_9AGAR</name>
<sequence length="432" mass="47847">MVKPALGYFPTSLSLPYRFRYLPTPEPPADLLAKILAKMAPNTRSAAKAGSSDPNTAVTAAVPAVSSSEGTPLNAVAIPHDDDVATETTQPHRSTPSSPTSFSFVASDSSDSDSDDIPYQSSTATSKMGNSEITVAGHGKRPSVSSGNLTPSILLEFSQYCKSYFEEKEIAEDKQTVRSVLFCFKDVRISTYISANQAVLRELPFDEFVMRIRDNFLPHDWADSIRDDILRSVQKKDQSWREYTSKVARDNAVLTLSNEGSIPEDRLMQHLAANMSDHLRSKMRPITIPKKITISGKEVDIPLLQWTEFIARYDDDLRLELKRAREIADEVHRNAKRQNTGAPSGSSRNGQRSDNSKTGFLPALTDAEHKLLNEHQGCRKCRRFYAGHISKDCRNGFPKVPADGYKELTLQKALDEKKKSSGSTSNTSLSTV</sequence>
<organism evidence="2 3">
    <name type="scientific">Candolleomyces aberdarensis</name>
    <dbReference type="NCBI Taxonomy" id="2316362"/>
    <lineage>
        <taxon>Eukaryota</taxon>
        <taxon>Fungi</taxon>
        <taxon>Dikarya</taxon>
        <taxon>Basidiomycota</taxon>
        <taxon>Agaricomycotina</taxon>
        <taxon>Agaricomycetes</taxon>
        <taxon>Agaricomycetidae</taxon>
        <taxon>Agaricales</taxon>
        <taxon>Agaricineae</taxon>
        <taxon>Psathyrellaceae</taxon>
        <taxon>Candolleomyces</taxon>
    </lineage>
</organism>
<evidence type="ECO:0000313" key="3">
    <source>
        <dbReference type="Proteomes" id="UP000290288"/>
    </source>
</evidence>
<feature type="compositionally biased region" description="Polar residues" evidence="1">
    <location>
        <begin position="119"/>
        <end position="131"/>
    </location>
</feature>
<feature type="region of interest" description="Disordered" evidence="1">
    <location>
        <begin position="85"/>
        <end position="131"/>
    </location>
</feature>
<dbReference type="OrthoDB" id="2369050at2759"/>
<gene>
    <name evidence="2" type="ORF">EST38_g9690</name>
</gene>
<dbReference type="Proteomes" id="UP000290288">
    <property type="component" value="Unassembled WGS sequence"/>
</dbReference>
<dbReference type="EMBL" id="SDEE01000468">
    <property type="protein sequence ID" value="RXW16154.1"/>
    <property type="molecule type" value="Genomic_DNA"/>
</dbReference>
<feature type="compositionally biased region" description="Low complexity" evidence="1">
    <location>
        <begin position="94"/>
        <end position="109"/>
    </location>
</feature>
<protein>
    <submittedName>
        <fullName evidence="2">Uncharacterized protein</fullName>
    </submittedName>
</protein>
<proteinExistence type="predicted"/>
<evidence type="ECO:0000313" key="2">
    <source>
        <dbReference type="EMBL" id="RXW16154.1"/>
    </source>
</evidence>
<evidence type="ECO:0000256" key="1">
    <source>
        <dbReference type="SAM" id="MobiDB-lite"/>
    </source>
</evidence>
<accession>A0A4Q2DC61</accession>
<keyword evidence="3" id="KW-1185">Reference proteome</keyword>
<dbReference type="AlphaFoldDB" id="A0A4Q2DC61"/>
<feature type="compositionally biased region" description="Polar residues" evidence="1">
    <location>
        <begin position="337"/>
        <end position="358"/>
    </location>
</feature>
<reference evidence="2 3" key="1">
    <citation type="submission" date="2019-01" db="EMBL/GenBank/DDBJ databases">
        <title>Draft genome sequence of Psathyrella aberdarensis IHI B618.</title>
        <authorList>
            <person name="Buettner E."/>
            <person name="Kellner H."/>
        </authorList>
    </citation>
    <scope>NUCLEOTIDE SEQUENCE [LARGE SCALE GENOMIC DNA]</scope>
    <source>
        <strain evidence="2 3">IHI B618</strain>
    </source>
</reference>
<feature type="region of interest" description="Disordered" evidence="1">
    <location>
        <begin position="332"/>
        <end position="360"/>
    </location>
</feature>
<dbReference type="STRING" id="2316362.A0A4Q2DC61"/>